<feature type="transmembrane region" description="Helical" evidence="2">
    <location>
        <begin position="43"/>
        <end position="62"/>
    </location>
</feature>
<evidence type="ECO:0000313" key="4">
    <source>
        <dbReference type="Proteomes" id="UP000694501"/>
    </source>
</evidence>
<dbReference type="GO" id="GO:0005886">
    <property type="term" value="C:plasma membrane"/>
    <property type="evidence" value="ECO:0007669"/>
    <property type="project" value="UniProtKB-SubCell"/>
</dbReference>
<dbReference type="RefSeq" id="WP_211042202.1">
    <property type="nucleotide sequence ID" value="NZ_JAELVF020000001.1"/>
</dbReference>
<feature type="transmembrane region" description="Helical" evidence="2">
    <location>
        <begin position="162"/>
        <end position="183"/>
    </location>
</feature>
<gene>
    <name evidence="3" type="ORF">JGS22_008440</name>
</gene>
<accession>A0A949JM48</accession>
<organism evidence="3 4">
    <name type="scientific">Streptomyces tardus</name>
    <dbReference type="NCBI Taxonomy" id="2780544"/>
    <lineage>
        <taxon>Bacteria</taxon>
        <taxon>Bacillati</taxon>
        <taxon>Actinomycetota</taxon>
        <taxon>Actinomycetes</taxon>
        <taxon>Kitasatosporales</taxon>
        <taxon>Streptomycetaceae</taxon>
        <taxon>Streptomyces</taxon>
    </lineage>
</organism>
<protein>
    <submittedName>
        <fullName evidence="3">ABC transporter permease</fullName>
    </submittedName>
</protein>
<keyword evidence="2" id="KW-1133">Transmembrane helix</keyword>
<comment type="caution">
    <text evidence="3">The sequence shown here is derived from an EMBL/GenBank/DDBJ whole genome shotgun (WGS) entry which is preliminary data.</text>
</comment>
<proteinExistence type="predicted"/>
<dbReference type="Pfam" id="PF12679">
    <property type="entry name" value="ABC2_membrane_2"/>
    <property type="match status" value="1"/>
</dbReference>
<feature type="region of interest" description="Disordered" evidence="1">
    <location>
        <begin position="1"/>
        <end position="23"/>
    </location>
</feature>
<dbReference type="GO" id="GO:0140359">
    <property type="term" value="F:ABC-type transporter activity"/>
    <property type="evidence" value="ECO:0007669"/>
    <property type="project" value="InterPro"/>
</dbReference>
<feature type="transmembrane region" description="Helical" evidence="2">
    <location>
        <begin position="74"/>
        <end position="97"/>
    </location>
</feature>
<feature type="transmembrane region" description="Helical" evidence="2">
    <location>
        <begin position="240"/>
        <end position="264"/>
    </location>
</feature>
<feature type="compositionally biased region" description="Basic and acidic residues" evidence="1">
    <location>
        <begin position="1"/>
        <end position="16"/>
    </location>
</feature>
<keyword evidence="4" id="KW-1185">Reference proteome</keyword>
<dbReference type="Proteomes" id="UP000694501">
    <property type="component" value="Unassembled WGS sequence"/>
</dbReference>
<keyword evidence="2" id="KW-0812">Transmembrane</keyword>
<reference evidence="3" key="1">
    <citation type="submission" date="2021-06" db="EMBL/GenBank/DDBJ databases">
        <title>Sequencing of actinobacteria type strains.</title>
        <authorList>
            <person name="Nguyen G.-S."/>
            <person name="Wentzel A."/>
        </authorList>
    </citation>
    <scope>NUCLEOTIDE SEQUENCE</scope>
    <source>
        <strain evidence="3">P38-E01</strain>
    </source>
</reference>
<evidence type="ECO:0000256" key="1">
    <source>
        <dbReference type="SAM" id="MobiDB-lite"/>
    </source>
</evidence>
<dbReference type="EMBL" id="JAELVF020000001">
    <property type="protein sequence ID" value="MBU7597646.1"/>
    <property type="molecule type" value="Genomic_DNA"/>
</dbReference>
<evidence type="ECO:0000313" key="3">
    <source>
        <dbReference type="EMBL" id="MBU7597646.1"/>
    </source>
</evidence>
<feature type="transmembrane region" description="Helical" evidence="2">
    <location>
        <begin position="190"/>
        <end position="208"/>
    </location>
</feature>
<sequence length="270" mass="27228">MRGDTRTDRTELRAEPRPPAGRAGFRQAIGHEWIKFTSVRSTLWTAVAAGTVTALGAVFVALSESLQPDDTVLGGSLTLAVVGQMLAAVFGVLVVSGEYASGTIRTTLTACPRRGTVVAAKTTLVASVLYAVGLISCTAAYLLGDALLPSGTYAQGEPLPALFGAAASFAVSGLLGLAIGLLVRHSAGAVTAAVAVLLLPSLLGPLFGDFQGWVAGVSPTAALEKVIQTSDAGAEVVGSLGAGASLLLVAGYTVGVLLVAGTAFRLRDVH</sequence>
<dbReference type="AlphaFoldDB" id="A0A949JM48"/>
<evidence type="ECO:0000256" key="2">
    <source>
        <dbReference type="SAM" id="Phobius"/>
    </source>
</evidence>
<feature type="transmembrane region" description="Helical" evidence="2">
    <location>
        <begin position="118"/>
        <end position="142"/>
    </location>
</feature>
<name>A0A949JM48_9ACTN</name>
<keyword evidence="2" id="KW-0472">Membrane</keyword>